<sequence length="92" mass="9913">MDTARVESSEAGVGPELEEFTIIAAAIYVDTDGVAGVTCCADSMGTTIPPPNSKDFKTRTKTGICKIHPIREEGDKIYTLMAGVFWSRKNNS</sequence>
<reference evidence="1 2" key="1">
    <citation type="submission" date="2020-06" db="EMBL/GenBank/DDBJ databases">
        <title>Transcriptomic and genomic resources for Thalictrum thalictroides and T. hernandezii: Facilitating candidate gene discovery in an emerging model plant lineage.</title>
        <authorList>
            <person name="Arias T."/>
            <person name="Riano-Pachon D.M."/>
            <person name="Di Stilio V.S."/>
        </authorList>
    </citation>
    <scope>NUCLEOTIDE SEQUENCE [LARGE SCALE GENOMIC DNA]</scope>
    <source>
        <strain evidence="2">cv. WT478/WT964</strain>
        <tissue evidence="1">Leaves</tissue>
    </source>
</reference>
<dbReference type="AlphaFoldDB" id="A0A7J6URC9"/>
<dbReference type="Proteomes" id="UP000554482">
    <property type="component" value="Unassembled WGS sequence"/>
</dbReference>
<name>A0A7J6URC9_THATH</name>
<evidence type="ECO:0000313" key="1">
    <source>
        <dbReference type="EMBL" id="KAF5175076.1"/>
    </source>
</evidence>
<proteinExistence type="predicted"/>
<organism evidence="1 2">
    <name type="scientific">Thalictrum thalictroides</name>
    <name type="common">Rue-anemone</name>
    <name type="synonym">Anemone thalictroides</name>
    <dbReference type="NCBI Taxonomy" id="46969"/>
    <lineage>
        <taxon>Eukaryota</taxon>
        <taxon>Viridiplantae</taxon>
        <taxon>Streptophyta</taxon>
        <taxon>Embryophyta</taxon>
        <taxon>Tracheophyta</taxon>
        <taxon>Spermatophyta</taxon>
        <taxon>Magnoliopsida</taxon>
        <taxon>Ranunculales</taxon>
        <taxon>Ranunculaceae</taxon>
        <taxon>Thalictroideae</taxon>
        <taxon>Thalictrum</taxon>
    </lineage>
</organism>
<gene>
    <name evidence="1" type="ORF">FRX31_035336</name>
</gene>
<dbReference type="EMBL" id="JABWDY010044526">
    <property type="protein sequence ID" value="KAF5175076.1"/>
    <property type="molecule type" value="Genomic_DNA"/>
</dbReference>
<accession>A0A7J6URC9</accession>
<evidence type="ECO:0000313" key="2">
    <source>
        <dbReference type="Proteomes" id="UP000554482"/>
    </source>
</evidence>
<protein>
    <submittedName>
        <fullName evidence="1">Uncharacterized protein</fullName>
    </submittedName>
</protein>
<keyword evidence="2" id="KW-1185">Reference proteome</keyword>
<comment type="caution">
    <text evidence="1">The sequence shown here is derived from an EMBL/GenBank/DDBJ whole genome shotgun (WGS) entry which is preliminary data.</text>
</comment>